<feature type="transmembrane region" description="Helical" evidence="12">
    <location>
        <begin position="223"/>
        <end position="245"/>
    </location>
</feature>
<evidence type="ECO:0000256" key="7">
    <source>
        <dbReference type="ARBA" id="ARBA00022801"/>
    </source>
</evidence>
<organism evidence="13">
    <name type="scientific">bioreactor metagenome</name>
    <dbReference type="NCBI Taxonomy" id="1076179"/>
    <lineage>
        <taxon>unclassified sequences</taxon>
        <taxon>metagenomes</taxon>
        <taxon>ecological metagenomes</taxon>
    </lineage>
</organism>
<evidence type="ECO:0000256" key="10">
    <source>
        <dbReference type="ARBA" id="ARBA00032707"/>
    </source>
</evidence>
<evidence type="ECO:0000256" key="3">
    <source>
        <dbReference type="ARBA" id="ARBA00012374"/>
    </source>
</evidence>
<dbReference type="PANTHER" id="PTHR30622:SF3">
    <property type="entry name" value="UNDECAPRENYL-DIPHOSPHATASE"/>
    <property type="match status" value="1"/>
</dbReference>
<feature type="transmembrane region" description="Helical" evidence="12">
    <location>
        <begin position="190"/>
        <end position="211"/>
    </location>
</feature>
<name>A0A644XKI7_9ZZZZ</name>
<dbReference type="NCBIfam" id="NF001391">
    <property type="entry name" value="PRK00281.1-5"/>
    <property type="match status" value="1"/>
</dbReference>
<evidence type="ECO:0000256" key="4">
    <source>
        <dbReference type="ARBA" id="ARBA00021581"/>
    </source>
</evidence>
<comment type="subcellular location">
    <subcellularLocation>
        <location evidence="1">Cell membrane</location>
        <topology evidence="1">Multi-pass membrane protein</topology>
    </subcellularLocation>
</comment>
<keyword evidence="5" id="KW-1003">Cell membrane</keyword>
<dbReference type="InterPro" id="IPR003824">
    <property type="entry name" value="UppP"/>
</dbReference>
<dbReference type="NCBIfam" id="NF001390">
    <property type="entry name" value="PRK00281.1-4"/>
    <property type="match status" value="1"/>
</dbReference>
<dbReference type="GO" id="GO:0005886">
    <property type="term" value="C:plasma membrane"/>
    <property type="evidence" value="ECO:0007669"/>
    <property type="project" value="UniProtKB-SubCell"/>
</dbReference>
<evidence type="ECO:0000256" key="8">
    <source>
        <dbReference type="ARBA" id="ARBA00022989"/>
    </source>
</evidence>
<evidence type="ECO:0000313" key="13">
    <source>
        <dbReference type="EMBL" id="MPM16700.1"/>
    </source>
</evidence>
<sequence length="274" mass="30562">MIINILESILFGIVQGITEWLPISSTGHLIILEQFMKMDVSTGFTEMYRVVIQFGSILAVLVLYFKTLNPFSASKTRIERKNTYSLWFKVLVASVPAGIIGVLFDDKIDAVFYNYITVSITLILYGIFFILAERGNRNHNYRDKFSSTLNIDYKTAALIGIFQMLALIPGTSRSGATILGAVLLGCSRTAAAEFSFFLAIPAMFGASLLKIAKFGFDFSTQEAFLLIIGMITAFAVSLAVIRFLIGFVKKHSFSCFGWYRIILGAIVMLYFLFV</sequence>
<keyword evidence="6 12" id="KW-0812">Transmembrane</keyword>
<reference evidence="13" key="1">
    <citation type="submission" date="2019-08" db="EMBL/GenBank/DDBJ databases">
        <authorList>
            <person name="Kucharzyk K."/>
            <person name="Murdoch R.W."/>
            <person name="Higgins S."/>
            <person name="Loffler F."/>
        </authorList>
    </citation>
    <scope>NUCLEOTIDE SEQUENCE</scope>
</reference>
<dbReference type="EMBL" id="VSSQ01002660">
    <property type="protein sequence ID" value="MPM16700.1"/>
    <property type="molecule type" value="Genomic_DNA"/>
</dbReference>
<keyword evidence="7 13" id="KW-0378">Hydrolase</keyword>
<dbReference type="GO" id="GO:0050380">
    <property type="term" value="F:undecaprenyl-diphosphatase activity"/>
    <property type="evidence" value="ECO:0007669"/>
    <property type="project" value="UniProtKB-EC"/>
</dbReference>
<evidence type="ECO:0000256" key="1">
    <source>
        <dbReference type="ARBA" id="ARBA00004651"/>
    </source>
</evidence>
<evidence type="ECO:0000256" key="11">
    <source>
        <dbReference type="ARBA" id="ARBA00047594"/>
    </source>
</evidence>
<gene>
    <name evidence="13" type="primary">uppP_21</name>
    <name evidence="13" type="ORF">SDC9_63081</name>
</gene>
<evidence type="ECO:0000256" key="5">
    <source>
        <dbReference type="ARBA" id="ARBA00022475"/>
    </source>
</evidence>
<feature type="transmembrane region" description="Helical" evidence="12">
    <location>
        <begin position="153"/>
        <end position="170"/>
    </location>
</feature>
<evidence type="ECO:0000256" key="2">
    <source>
        <dbReference type="ARBA" id="ARBA00010621"/>
    </source>
</evidence>
<dbReference type="HAMAP" id="MF_01006">
    <property type="entry name" value="Undec_diphosphatase"/>
    <property type="match status" value="1"/>
</dbReference>
<accession>A0A644XKI7</accession>
<comment type="similarity">
    <text evidence="2">Belongs to the UppP family.</text>
</comment>
<comment type="caution">
    <text evidence="13">The sequence shown here is derived from an EMBL/GenBank/DDBJ whole genome shotgun (WGS) entry which is preliminary data.</text>
</comment>
<dbReference type="EC" id="3.6.1.27" evidence="3"/>
<proteinExistence type="inferred from homology"/>
<feature type="transmembrane region" description="Helical" evidence="12">
    <location>
        <begin position="86"/>
        <end position="104"/>
    </location>
</feature>
<protein>
    <recommendedName>
        <fullName evidence="4">Undecaprenyl-diphosphatase</fullName>
        <ecNumber evidence="3">3.6.1.27</ecNumber>
    </recommendedName>
    <alternativeName>
        <fullName evidence="10">Undecaprenyl pyrophosphate phosphatase</fullName>
    </alternativeName>
</protein>
<keyword evidence="8 12" id="KW-1133">Transmembrane helix</keyword>
<dbReference type="NCBIfam" id="TIGR00753">
    <property type="entry name" value="undec_PP_bacA"/>
    <property type="match status" value="1"/>
</dbReference>
<dbReference type="Pfam" id="PF02673">
    <property type="entry name" value="BacA"/>
    <property type="match status" value="1"/>
</dbReference>
<comment type="catalytic activity">
    <reaction evidence="11">
        <text>di-trans,octa-cis-undecaprenyl diphosphate + H2O = di-trans,octa-cis-undecaprenyl phosphate + phosphate + H(+)</text>
        <dbReference type="Rhea" id="RHEA:28094"/>
        <dbReference type="ChEBI" id="CHEBI:15377"/>
        <dbReference type="ChEBI" id="CHEBI:15378"/>
        <dbReference type="ChEBI" id="CHEBI:43474"/>
        <dbReference type="ChEBI" id="CHEBI:58405"/>
        <dbReference type="ChEBI" id="CHEBI:60392"/>
        <dbReference type="EC" id="3.6.1.27"/>
    </reaction>
</comment>
<evidence type="ECO:0000256" key="6">
    <source>
        <dbReference type="ARBA" id="ARBA00022692"/>
    </source>
</evidence>
<feature type="transmembrane region" description="Helical" evidence="12">
    <location>
        <begin position="47"/>
        <end position="65"/>
    </location>
</feature>
<dbReference type="PANTHER" id="PTHR30622">
    <property type="entry name" value="UNDECAPRENYL-DIPHOSPHATASE"/>
    <property type="match status" value="1"/>
</dbReference>
<dbReference type="AlphaFoldDB" id="A0A644XKI7"/>
<feature type="transmembrane region" description="Helical" evidence="12">
    <location>
        <begin position="257"/>
        <end position="273"/>
    </location>
</feature>
<evidence type="ECO:0000256" key="12">
    <source>
        <dbReference type="SAM" id="Phobius"/>
    </source>
</evidence>
<evidence type="ECO:0000256" key="9">
    <source>
        <dbReference type="ARBA" id="ARBA00023136"/>
    </source>
</evidence>
<feature type="transmembrane region" description="Helical" evidence="12">
    <location>
        <begin position="110"/>
        <end position="132"/>
    </location>
</feature>
<keyword evidence="9 12" id="KW-0472">Membrane</keyword>